<comment type="similarity">
    <text evidence="2 6">Belongs to the 2-oxoacid dehydrogenase family.</text>
</comment>
<organism evidence="10 11">
    <name type="scientific">Actinotalea soli</name>
    <dbReference type="NCBI Taxonomy" id="2819234"/>
    <lineage>
        <taxon>Bacteria</taxon>
        <taxon>Bacillati</taxon>
        <taxon>Actinomycetota</taxon>
        <taxon>Actinomycetes</taxon>
        <taxon>Micrococcales</taxon>
        <taxon>Cellulomonadaceae</taxon>
        <taxon>Actinotalea</taxon>
    </lineage>
</organism>
<dbReference type="EC" id="2.3.1.-" evidence="6"/>
<dbReference type="InterPro" id="IPR023213">
    <property type="entry name" value="CAT-like_dom_sf"/>
</dbReference>
<evidence type="ECO:0000259" key="8">
    <source>
        <dbReference type="PROSITE" id="PS50968"/>
    </source>
</evidence>
<feature type="compositionally biased region" description="Polar residues" evidence="7">
    <location>
        <begin position="187"/>
        <end position="197"/>
    </location>
</feature>
<dbReference type="InterPro" id="IPR036625">
    <property type="entry name" value="E3-bd_dom_sf"/>
</dbReference>
<dbReference type="RefSeq" id="WP_208054739.1">
    <property type="nucleotide sequence ID" value="NZ_JAGEMK010000002.1"/>
</dbReference>
<evidence type="ECO:0000256" key="1">
    <source>
        <dbReference type="ARBA" id="ARBA00001938"/>
    </source>
</evidence>
<dbReference type="SUPFAM" id="SSF52777">
    <property type="entry name" value="CoA-dependent acyltransferases"/>
    <property type="match status" value="1"/>
</dbReference>
<evidence type="ECO:0000256" key="5">
    <source>
        <dbReference type="ARBA" id="ARBA00023315"/>
    </source>
</evidence>
<dbReference type="PROSITE" id="PS50968">
    <property type="entry name" value="BIOTINYL_LIPOYL"/>
    <property type="match status" value="1"/>
</dbReference>
<evidence type="ECO:0000256" key="2">
    <source>
        <dbReference type="ARBA" id="ARBA00007317"/>
    </source>
</evidence>
<evidence type="ECO:0000313" key="10">
    <source>
        <dbReference type="EMBL" id="MBO1751046.1"/>
    </source>
</evidence>
<comment type="cofactor">
    <cofactor evidence="1 6">
        <name>(R)-lipoate</name>
        <dbReference type="ChEBI" id="CHEBI:83088"/>
    </cofactor>
</comment>
<dbReference type="SUPFAM" id="SSF51230">
    <property type="entry name" value="Single hybrid motif"/>
    <property type="match status" value="1"/>
</dbReference>
<dbReference type="SUPFAM" id="SSF47005">
    <property type="entry name" value="Peripheral subunit-binding domain of 2-oxo acid dehydrogenase complex"/>
    <property type="match status" value="1"/>
</dbReference>
<proteinExistence type="inferred from homology"/>
<gene>
    <name evidence="10" type="ORF">J4G33_04440</name>
</gene>
<dbReference type="Pfam" id="PF02817">
    <property type="entry name" value="E3_binding"/>
    <property type="match status" value="1"/>
</dbReference>
<dbReference type="GO" id="GO:0016407">
    <property type="term" value="F:acetyltransferase activity"/>
    <property type="evidence" value="ECO:0007669"/>
    <property type="project" value="TreeGrafter"/>
</dbReference>
<evidence type="ECO:0000256" key="4">
    <source>
        <dbReference type="ARBA" id="ARBA00022823"/>
    </source>
</evidence>
<dbReference type="Pfam" id="PF00198">
    <property type="entry name" value="2-oxoacid_dh"/>
    <property type="match status" value="1"/>
</dbReference>
<dbReference type="InterPro" id="IPR000089">
    <property type="entry name" value="Biotin_lipoyl"/>
</dbReference>
<evidence type="ECO:0000313" key="11">
    <source>
        <dbReference type="Proteomes" id="UP000664209"/>
    </source>
</evidence>
<feature type="compositionally biased region" description="Pro residues" evidence="7">
    <location>
        <begin position="158"/>
        <end position="169"/>
    </location>
</feature>
<name>A0A939RVE2_9CELL</name>
<dbReference type="Gene3D" id="2.40.50.100">
    <property type="match status" value="1"/>
</dbReference>
<feature type="domain" description="Lipoyl-binding" evidence="8">
    <location>
        <begin position="4"/>
        <end position="79"/>
    </location>
</feature>
<evidence type="ECO:0000259" key="9">
    <source>
        <dbReference type="PROSITE" id="PS51826"/>
    </source>
</evidence>
<evidence type="ECO:0000256" key="6">
    <source>
        <dbReference type="RuleBase" id="RU003423"/>
    </source>
</evidence>
<feature type="domain" description="Peripheral subunit-binding (PSBD)" evidence="9">
    <location>
        <begin position="205"/>
        <end position="242"/>
    </location>
</feature>
<dbReference type="PANTHER" id="PTHR43178:SF5">
    <property type="entry name" value="LIPOAMIDE ACYLTRANSFERASE COMPONENT OF BRANCHED-CHAIN ALPHA-KETO ACID DEHYDROGENASE COMPLEX, MITOCHONDRIAL"/>
    <property type="match status" value="1"/>
</dbReference>
<dbReference type="InterPro" id="IPR050743">
    <property type="entry name" value="2-oxoacid_DH_E2_comp"/>
</dbReference>
<feature type="region of interest" description="Disordered" evidence="7">
    <location>
        <begin position="146"/>
        <end position="207"/>
    </location>
</feature>
<dbReference type="PANTHER" id="PTHR43178">
    <property type="entry name" value="DIHYDROLIPOAMIDE ACETYLTRANSFERASE COMPONENT OF PYRUVATE DEHYDROGENASE COMPLEX"/>
    <property type="match status" value="1"/>
</dbReference>
<dbReference type="Pfam" id="PF00364">
    <property type="entry name" value="Biotin_lipoyl"/>
    <property type="match status" value="1"/>
</dbReference>
<sequence length="502" mass="52500">MPRYEQFRLPDAGEGLTEAEIVEWKVAVGDRVVVNQPILEVETAKSLVELPCPYAGVVTELLFEPGTTVDVGTPIITIDTTPDLVSEPQGAGGIPASDTSSGQPTPDLVSEPGDALGIPASDTSGGEGESASGAVLVGYGVVGHSASRRARRSAPANPTSPPNVPPAPAATPDLASDAQGPVGIPASDTSAGASRATTGGMGPVLAKPPVRKLAKDLGIDLATVNATGPGGIVTREDVLARSNENEPRTLATYAGDDQPWLASGTVTDDGRATRVPVKSVRKRTAEAMVASAFTAPHVSVFHTVDVTKTMRLVARLRQDREFADVRVTPLLIAAKALMLAVRRHPEVNASWHDETQEIEYKHYVNLGIAAQTPRGLIVPNIKDAHRMTLHDLAVALADLTATARSGRTTPQAMSDGTITITNVGVFGIDTGTPILNPGESAILAFGAIRDQPWVHKGKIKVRQVTQLALSFDHRLIDGGLGSRFLADVAAILEEPGQGLVWG</sequence>
<dbReference type="Gene3D" id="3.30.559.10">
    <property type="entry name" value="Chloramphenicol acetyltransferase-like domain"/>
    <property type="match status" value="1"/>
</dbReference>
<keyword evidence="3 6" id="KW-0808">Transferase</keyword>
<dbReference type="GO" id="GO:0005737">
    <property type="term" value="C:cytoplasm"/>
    <property type="evidence" value="ECO:0007669"/>
    <property type="project" value="TreeGrafter"/>
</dbReference>
<dbReference type="InterPro" id="IPR011053">
    <property type="entry name" value="Single_hybrid_motif"/>
</dbReference>
<dbReference type="FunFam" id="3.30.559.10:FF:000007">
    <property type="entry name" value="Dihydrolipoamide acetyltransferase component of pyruvate dehydrogenase complex"/>
    <property type="match status" value="1"/>
</dbReference>
<comment type="caution">
    <text evidence="10">The sequence shown here is derived from an EMBL/GenBank/DDBJ whole genome shotgun (WGS) entry which is preliminary data.</text>
</comment>
<feature type="region of interest" description="Disordered" evidence="7">
    <location>
        <begin position="80"/>
        <end position="131"/>
    </location>
</feature>
<dbReference type="EMBL" id="JAGEMK010000002">
    <property type="protein sequence ID" value="MBO1751046.1"/>
    <property type="molecule type" value="Genomic_DNA"/>
</dbReference>
<dbReference type="Proteomes" id="UP000664209">
    <property type="component" value="Unassembled WGS sequence"/>
</dbReference>
<dbReference type="CDD" id="cd06849">
    <property type="entry name" value="lipoyl_domain"/>
    <property type="match status" value="1"/>
</dbReference>
<keyword evidence="11" id="KW-1185">Reference proteome</keyword>
<keyword evidence="4 6" id="KW-0450">Lipoyl</keyword>
<dbReference type="PROSITE" id="PS51826">
    <property type="entry name" value="PSBD"/>
    <property type="match status" value="1"/>
</dbReference>
<dbReference type="InterPro" id="IPR004167">
    <property type="entry name" value="PSBD"/>
</dbReference>
<protein>
    <recommendedName>
        <fullName evidence="6">Dihydrolipoamide acetyltransferase component of pyruvate dehydrogenase complex</fullName>
        <ecNumber evidence="6">2.3.1.-</ecNumber>
    </recommendedName>
</protein>
<dbReference type="InterPro" id="IPR001078">
    <property type="entry name" value="2-oxoacid_DH_actylTfrase"/>
</dbReference>
<keyword evidence="5 6" id="KW-0012">Acyltransferase</keyword>
<dbReference type="Gene3D" id="4.10.320.10">
    <property type="entry name" value="E3-binding domain"/>
    <property type="match status" value="1"/>
</dbReference>
<dbReference type="AlphaFoldDB" id="A0A939RVE2"/>
<reference evidence="10" key="1">
    <citation type="submission" date="2021-03" db="EMBL/GenBank/DDBJ databases">
        <title>Actinotalea soli sp. nov., isolated from soil.</title>
        <authorList>
            <person name="Ping W."/>
            <person name="Zhang J."/>
        </authorList>
    </citation>
    <scope>NUCLEOTIDE SEQUENCE</scope>
    <source>
        <strain evidence="10">BY-33</strain>
    </source>
</reference>
<dbReference type="GO" id="GO:0031405">
    <property type="term" value="F:lipoic acid binding"/>
    <property type="evidence" value="ECO:0007669"/>
    <property type="project" value="TreeGrafter"/>
</dbReference>
<evidence type="ECO:0000256" key="7">
    <source>
        <dbReference type="SAM" id="MobiDB-lite"/>
    </source>
</evidence>
<evidence type="ECO:0000256" key="3">
    <source>
        <dbReference type="ARBA" id="ARBA00022679"/>
    </source>
</evidence>
<accession>A0A939RVE2</accession>